<accession>A0A8J6QRI6</accession>
<evidence type="ECO:0000313" key="1">
    <source>
        <dbReference type="EMBL" id="MBD1389359.1"/>
    </source>
</evidence>
<organism evidence="1 2">
    <name type="scientific">Neiella litorisoli</name>
    <dbReference type="NCBI Taxonomy" id="2771431"/>
    <lineage>
        <taxon>Bacteria</taxon>
        <taxon>Pseudomonadati</taxon>
        <taxon>Pseudomonadota</taxon>
        <taxon>Gammaproteobacteria</taxon>
        <taxon>Alteromonadales</taxon>
        <taxon>Echinimonadaceae</taxon>
        <taxon>Neiella</taxon>
    </lineage>
</organism>
<dbReference type="Pfam" id="PF04325">
    <property type="entry name" value="DUF465"/>
    <property type="match status" value="1"/>
</dbReference>
<protein>
    <submittedName>
        <fullName evidence="1">YdcH family protein</fullName>
    </submittedName>
</protein>
<proteinExistence type="predicted"/>
<dbReference type="AlphaFoldDB" id="A0A8J6QRI6"/>
<gene>
    <name evidence="1" type="ORF">IC617_07970</name>
</gene>
<dbReference type="InterPro" id="IPR007420">
    <property type="entry name" value="DUF465"/>
</dbReference>
<keyword evidence="2" id="KW-1185">Reference proteome</keyword>
<dbReference type="Gene3D" id="6.10.280.50">
    <property type="match status" value="1"/>
</dbReference>
<dbReference type="InterPro" id="IPR038444">
    <property type="entry name" value="DUF465_sf"/>
</dbReference>
<reference evidence="1" key="1">
    <citation type="submission" date="2020-09" db="EMBL/GenBank/DDBJ databases">
        <title>A novel bacterium of genus Neiella, isolated from South China Sea.</title>
        <authorList>
            <person name="Huang H."/>
            <person name="Mo K."/>
            <person name="Hu Y."/>
        </authorList>
    </citation>
    <scope>NUCLEOTIDE SEQUENCE</scope>
    <source>
        <strain evidence="1">HB171785</strain>
    </source>
</reference>
<dbReference type="RefSeq" id="WP_191144455.1">
    <property type="nucleotide sequence ID" value="NZ_JACXAF010000008.1"/>
</dbReference>
<sequence length="79" mass="9434">MSDSNHALTHDFPEFYNRIRSLHIEDSGFRQQNERYHALDRQINALEARGVPINDQTFVDMKMERATLKDALYQRLLQR</sequence>
<dbReference type="Proteomes" id="UP000638014">
    <property type="component" value="Unassembled WGS sequence"/>
</dbReference>
<evidence type="ECO:0000313" key="2">
    <source>
        <dbReference type="Proteomes" id="UP000638014"/>
    </source>
</evidence>
<name>A0A8J6QRI6_9GAMM</name>
<dbReference type="EMBL" id="JACXAF010000008">
    <property type="protein sequence ID" value="MBD1389359.1"/>
    <property type="molecule type" value="Genomic_DNA"/>
</dbReference>
<comment type="caution">
    <text evidence="1">The sequence shown here is derived from an EMBL/GenBank/DDBJ whole genome shotgun (WGS) entry which is preliminary data.</text>
</comment>